<dbReference type="Gene3D" id="2.40.50.40">
    <property type="match status" value="1"/>
</dbReference>
<keyword evidence="10" id="KW-0378">Hydrolase</keyword>
<dbReference type="Pfam" id="PF24626">
    <property type="entry name" value="SH3_Tf2-1"/>
    <property type="match status" value="1"/>
</dbReference>
<dbReference type="GO" id="GO:0006310">
    <property type="term" value="P:DNA recombination"/>
    <property type="evidence" value="ECO:0007669"/>
    <property type="project" value="UniProtKB-KW"/>
</dbReference>
<keyword evidence="9" id="KW-0255">Endonuclease</keyword>
<dbReference type="CDD" id="cd09274">
    <property type="entry name" value="RNase_HI_RT_Ty3"/>
    <property type="match status" value="1"/>
</dbReference>
<dbReference type="FunFam" id="3.30.70.270:FF:000020">
    <property type="entry name" value="Transposon Tf2-6 polyprotein-like Protein"/>
    <property type="match status" value="1"/>
</dbReference>
<evidence type="ECO:0000256" key="18">
    <source>
        <dbReference type="SAM" id="MobiDB-lite"/>
    </source>
</evidence>
<evidence type="ECO:0000256" key="12">
    <source>
        <dbReference type="ARBA" id="ARBA00022908"/>
    </source>
</evidence>
<keyword evidence="14" id="KW-0239">DNA-directed DNA polymerase</keyword>
<dbReference type="GeneTree" id="ENSGT01060000248608"/>
<dbReference type="PANTHER" id="PTHR37984:SF15">
    <property type="entry name" value="INTEGRASE CATALYTIC DOMAIN-CONTAINING PROTEIN"/>
    <property type="match status" value="1"/>
</dbReference>
<evidence type="ECO:0000256" key="11">
    <source>
        <dbReference type="ARBA" id="ARBA00022842"/>
    </source>
</evidence>
<dbReference type="FunFam" id="3.10.20.370:FF:000003">
    <property type="entry name" value="Transposon Tf2-6 polyprotein"/>
    <property type="match status" value="1"/>
</dbReference>
<dbReference type="GO" id="GO:0003964">
    <property type="term" value="F:RNA-directed DNA polymerase activity"/>
    <property type="evidence" value="ECO:0007669"/>
    <property type="project" value="UniProtKB-KW"/>
</dbReference>
<dbReference type="InterPro" id="IPR041588">
    <property type="entry name" value="Integrase_H2C2"/>
</dbReference>
<dbReference type="SUPFAM" id="SSF53098">
    <property type="entry name" value="Ribonuclease H-like"/>
    <property type="match status" value="1"/>
</dbReference>
<protein>
    <recommendedName>
        <fullName evidence="17">Gypsy retrotransposon integrase-like protein 1</fullName>
        <ecNumber evidence="2">2.7.7.49</ecNumber>
    </recommendedName>
</protein>
<dbReference type="InterPro" id="IPR001584">
    <property type="entry name" value="Integrase_cat-core"/>
</dbReference>
<sequence length="959" mass="106966">MSQEGKRASPPVDSGIRVGGSHSDDKPRLLLTVSLVINRATHTFQALVDSGSEQNLISFDHATRLGLHLVPLDPPISAKALNNQVFAQITHHTEPVTVITSGNHREELTFFALSSPDTPLTFGYPWLKLHNPHLDWSGRKIVSWSVFCHANCLRSACPPGPEEPYALEETTPDLTGVPMEYHDFKEIFSKSRAQALPPHRQYDCAIDLLPGAPLPSSRLYNISKPERVAMEEYIRESLAAGIIRPSSSPVAAGFFFVGGQLKTDPAKVKAVTEWPVPTSRKLLQRFLGFANFYRRFVRNYSQVVAPLTRLTSTKHPFTWPTEADRAFNKLKQLFTTAPVLIQPDTSKPFIVEVDASDVGVGAVLSQHTGPSAKLQPCSFFSRRLSPAERNYDIGDLELLAVKLALEEWRHLLEGAEHPFIVWTDHKNLTYLRNAKRLNTRQARWSLFFARFNFSISYRPGTRNVKPDALSRQFEAASERSGVPSILPASCRVGAVTWEVDSVIQRALQAEPDPGTGPANKRYVPTAARTKVLEWVHTAKFAGHPGRGRTAMLLKRHFWWETLDRDVREYVAACTVCARNKSRNHRPYGLLHPLTTPHRPWSHIALDFVTGLPNSAGKTTILTIVDRFSKAAHFIALDKLPTASETAKLLVEHVFRLHGIPMEIVSDRGPQFASQAWGAFCTALGAKPCLSSGYHPQTNGQTERLNQELETTLRCVTAHNPASWSTFLPWVEYAHNTLTASATGLSPFEASLGYQPPLFPEQEAELAVPSVQHHLQHCRRAWTRTREALLRALSRQCHYANQRRTAAPTYSPGQKVWLAAKDIPLQGTSRKLSPRYIGPFVIDKLIGPAAVRLTLPASLRIHPVFHVSQVKPVLSSPLCPPSDPPPPARLVDGHPAFSVRRILDVRRWGRGRQFLEDWVGYGPEERSWVSRSLILDPALVSDFFRSLRVSGSARSPGGDR</sequence>
<dbReference type="FunFam" id="3.30.420.10:FF:000032">
    <property type="entry name" value="Retrovirus-related Pol polyprotein from transposon 297-like Protein"/>
    <property type="match status" value="1"/>
</dbReference>
<evidence type="ECO:0000256" key="7">
    <source>
        <dbReference type="ARBA" id="ARBA00022723"/>
    </source>
</evidence>
<dbReference type="Proteomes" id="UP000265100">
    <property type="component" value="Chromosome 6"/>
</dbReference>
<evidence type="ECO:0000256" key="14">
    <source>
        <dbReference type="ARBA" id="ARBA00022932"/>
    </source>
</evidence>
<proteinExistence type="predicted"/>
<evidence type="ECO:0000313" key="22">
    <source>
        <dbReference type="Proteomes" id="UP000265100"/>
    </source>
</evidence>
<dbReference type="InterPro" id="IPR016197">
    <property type="entry name" value="Chromo-like_dom_sf"/>
</dbReference>
<dbReference type="OMA" id="IASILPX"/>
<keyword evidence="22" id="KW-1185">Reference proteome</keyword>
<dbReference type="Pfam" id="PF17917">
    <property type="entry name" value="RT_RNaseH"/>
    <property type="match status" value="1"/>
</dbReference>
<dbReference type="PROSITE" id="PS50994">
    <property type="entry name" value="INTEGRASE"/>
    <property type="match status" value="1"/>
</dbReference>
<dbReference type="SMART" id="SM00298">
    <property type="entry name" value="CHROMO"/>
    <property type="match status" value="1"/>
</dbReference>
<dbReference type="PANTHER" id="PTHR37984">
    <property type="entry name" value="PROTEIN CBG26694"/>
    <property type="match status" value="1"/>
</dbReference>
<keyword evidence="5" id="KW-0548">Nucleotidyltransferase</keyword>
<dbReference type="CDD" id="cd00303">
    <property type="entry name" value="retropepsin_like"/>
    <property type="match status" value="1"/>
</dbReference>
<keyword evidence="16" id="KW-0233">DNA recombination</keyword>
<feature type="domain" description="Chromo" evidence="19">
    <location>
        <begin position="896"/>
        <end position="954"/>
    </location>
</feature>
<keyword evidence="8" id="KW-0064">Aspartyl protease</keyword>
<keyword evidence="11" id="KW-0460">Magnesium</keyword>
<evidence type="ECO:0000256" key="13">
    <source>
        <dbReference type="ARBA" id="ARBA00022918"/>
    </source>
</evidence>
<dbReference type="EC" id="2.7.7.49" evidence="2"/>
<dbReference type="InterPro" id="IPR050951">
    <property type="entry name" value="Retrovirus_Pol_polyprotein"/>
</dbReference>
<organism evidence="21 22">
    <name type="scientific">Astatotilapia calliptera</name>
    <name type="common">Eastern happy</name>
    <name type="synonym">Chromis callipterus</name>
    <dbReference type="NCBI Taxonomy" id="8154"/>
    <lineage>
        <taxon>Eukaryota</taxon>
        <taxon>Metazoa</taxon>
        <taxon>Chordata</taxon>
        <taxon>Craniata</taxon>
        <taxon>Vertebrata</taxon>
        <taxon>Euteleostomi</taxon>
        <taxon>Actinopterygii</taxon>
        <taxon>Neopterygii</taxon>
        <taxon>Teleostei</taxon>
        <taxon>Neoteleostei</taxon>
        <taxon>Acanthomorphata</taxon>
        <taxon>Ovalentaria</taxon>
        <taxon>Cichlomorphae</taxon>
        <taxon>Cichliformes</taxon>
        <taxon>Cichlidae</taxon>
        <taxon>African cichlids</taxon>
        <taxon>Pseudocrenilabrinae</taxon>
        <taxon>Haplochromini</taxon>
        <taxon>Astatotilapia</taxon>
    </lineage>
</organism>
<dbReference type="SUPFAM" id="SSF56672">
    <property type="entry name" value="DNA/RNA polymerases"/>
    <property type="match status" value="2"/>
</dbReference>
<dbReference type="InterPro" id="IPR041373">
    <property type="entry name" value="RT_RNaseH"/>
</dbReference>
<dbReference type="InterPro" id="IPR043502">
    <property type="entry name" value="DNA/RNA_pol_sf"/>
</dbReference>
<reference evidence="22" key="2">
    <citation type="submission" date="2023-03" db="EMBL/GenBank/DDBJ databases">
        <authorList>
            <consortium name="Wellcome Sanger Institute Data Sharing"/>
        </authorList>
    </citation>
    <scope>NUCLEOTIDE SEQUENCE [LARGE SCALE GENOMIC DNA]</scope>
</reference>
<evidence type="ECO:0000256" key="8">
    <source>
        <dbReference type="ARBA" id="ARBA00022750"/>
    </source>
</evidence>
<evidence type="ECO:0000256" key="2">
    <source>
        <dbReference type="ARBA" id="ARBA00012493"/>
    </source>
</evidence>
<evidence type="ECO:0000256" key="3">
    <source>
        <dbReference type="ARBA" id="ARBA00022670"/>
    </source>
</evidence>
<name>A0A3P8NIY2_ASTCA</name>
<evidence type="ECO:0000313" key="21">
    <source>
        <dbReference type="Ensembl" id="ENSACLP00000004775.2"/>
    </source>
</evidence>
<dbReference type="Gene3D" id="3.10.20.370">
    <property type="match status" value="1"/>
</dbReference>
<evidence type="ECO:0000256" key="15">
    <source>
        <dbReference type="ARBA" id="ARBA00023125"/>
    </source>
</evidence>
<keyword evidence="13" id="KW-0695">RNA-directed DNA polymerase</keyword>
<dbReference type="Gene3D" id="3.30.70.270">
    <property type="match status" value="1"/>
</dbReference>
<dbReference type="InterPro" id="IPR043128">
    <property type="entry name" value="Rev_trsase/Diguanyl_cyclase"/>
</dbReference>
<dbReference type="SUPFAM" id="SSF54160">
    <property type="entry name" value="Chromo domain-like"/>
    <property type="match status" value="1"/>
</dbReference>
<dbReference type="AlphaFoldDB" id="A0A3P8NIY2"/>
<dbReference type="Pfam" id="PF17921">
    <property type="entry name" value="Integrase_H2C2"/>
    <property type="match status" value="1"/>
</dbReference>
<reference evidence="21 22" key="1">
    <citation type="submission" date="2018-05" db="EMBL/GenBank/DDBJ databases">
        <authorList>
            <person name="Datahose"/>
        </authorList>
    </citation>
    <scope>NUCLEOTIDE SEQUENCE</scope>
</reference>
<dbReference type="Ensembl" id="ENSACLT00000004871.2">
    <property type="protein sequence ID" value="ENSACLP00000004775.2"/>
    <property type="gene ID" value="ENSACLG00000003192.2"/>
</dbReference>
<evidence type="ECO:0000256" key="5">
    <source>
        <dbReference type="ARBA" id="ARBA00022695"/>
    </source>
</evidence>
<keyword evidence="12" id="KW-0229">DNA integration</keyword>
<evidence type="ECO:0000256" key="10">
    <source>
        <dbReference type="ARBA" id="ARBA00022801"/>
    </source>
</evidence>
<dbReference type="PROSITE" id="PS50013">
    <property type="entry name" value="CHROMO_2"/>
    <property type="match status" value="1"/>
</dbReference>
<dbReference type="GO" id="GO:0004519">
    <property type="term" value="F:endonuclease activity"/>
    <property type="evidence" value="ECO:0007669"/>
    <property type="project" value="UniProtKB-KW"/>
</dbReference>
<comment type="subcellular location">
    <subcellularLocation>
        <location evidence="1">Nucleus</location>
    </subcellularLocation>
</comment>
<dbReference type="InterPro" id="IPR056924">
    <property type="entry name" value="SH3_Tf2-1"/>
</dbReference>
<dbReference type="InterPro" id="IPR000953">
    <property type="entry name" value="Chromo/chromo_shadow_dom"/>
</dbReference>
<dbReference type="GO" id="GO:0015074">
    <property type="term" value="P:DNA integration"/>
    <property type="evidence" value="ECO:0007669"/>
    <property type="project" value="UniProtKB-KW"/>
</dbReference>
<dbReference type="Gene3D" id="2.40.70.10">
    <property type="entry name" value="Acid Proteases"/>
    <property type="match status" value="1"/>
</dbReference>
<keyword evidence="15" id="KW-0238">DNA-binding</keyword>
<dbReference type="Pfam" id="PF00665">
    <property type="entry name" value="rve"/>
    <property type="match status" value="1"/>
</dbReference>
<keyword evidence="3" id="KW-0645">Protease</keyword>
<dbReference type="Gene3D" id="1.10.340.70">
    <property type="match status" value="1"/>
</dbReference>
<dbReference type="GO" id="GO:0004190">
    <property type="term" value="F:aspartic-type endopeptidase activity"/>
    <property type="evidence" value="ECO:0007669"/>
    <property type="project" value="UniProtKB-KW"/>
</dbReference>
<feature type="region of interest" description="Disordered" evidence="18">
    <location>
        <begin position="1"/>
        <end position="23"/>
    </location>
</feature>
<dbReference type="InterPro" id="IPR012337">
    <property type="entry name" value="RNaseH-like_sf"/>
</dbReference>
<dbReference type="GO" id="GO:0003677">
    <property type="term" value="F:DNA binding"/>
    <property type="evidence" value="ECO:0007669"/>
    <property type="project" value="UniProtKB-KW"/>
</dbReference>
<dbReference type="InterPro" id="IPR021109">
    <property type="entry name" value="Peptidase_aspartic_dom_sf"/>
</dbReference>
<keyword evidence="6" id="KW-0540">Nuclease</keyword>
<dbReference type="Gene3D" id="3.30.420.10">
    <property type="entry name" value="Ribonuclease H-like superfamily/Ribonuclease H"/>
    <property type="match status" value="1"/>
</dbReference>
<reference evidence="21" key="3">
    <citation type="submission" date="2025-08" db="UniProtKB">
        <authorList>
            <consortium name="Ensembl"/>
        </authorList>
    </citation>
    <scope>IDENTIFICATION</scope>
</reference>
<dbReference type="Bgee" id="ENSACLG00000003192">
    <property type="expression patterns" value="Expressed in liver"/>
</dbReference>
<reference evidence="21" key="4">
    <citation type="submission" date="2025-09" db="UniProtKB">
        <authorList>
            <consortium name="Ensembl"/>
        </authorList>
    </citation>
    <scope>IDENTIFICATION</scope>
</reference>
<dbReference type="GO" id="GO:0006508">
    <property type="term" value="P:proteolysis"/>
    <property type="evidence" value="ECO:0007669"/>
    <property type="project" value="UniProtKB-KW"/>
</dbReference>
<evidence type="ECO:0000259" key="19">
    <source>
        <dbReference type="PROSITE" id="PS50013"/>
    </source>
</evidence>
<dbReference type="STRING" id="8154.ENSACLP00000004775"/>
<evidence type="ECO:0000256" key="17">
    <source>
        <dbReference type="ARBA" id="ARBA00039658"/>
    </source>
</evidence>
<keyword evidence="7" id="KW-0479">Metal-binding</keyword>
<dbReference type="GO" id="GO:0003887">
    <property type="term" value="F:DNA-directed DNA polymerase activity"/>
    <property type="evidence" value="ECO:0007669"/>
    <property type="project" value="UniProtKB-KW"/>
</dbReference>
<dbReference type="InterPro" id="IPR036397">
    <property type="entry name" value="RNaseH_sf"/>
</dbReference>
<keyword evidence="4" id="KW-0808">Transferase</keyword>
<dbReference type="GO" id="GO:0005634">
    <property type="term" value="C:nucleus"/>
    <property type="evidence" value="ECO:0007669"/>
    <property type="project" value="UniProtKB-SubCell"/>
</dbReference>
<evidence type="ECO:0000256" key="1">
    <source>
        <dbReference type="ARBA" id="ARBA00004123"/>
    </source>
</evidence>
<dbReference type="GO" id="GO:0046872">
    <property type="term" value="F:metal ion binding"/>
    <property type="evidence" value="ECO:0007669"/>
    <property type="project" value="UniProtKB-KW"/>
</dbReference>
<accession>A0A3P8NIY2</accession>
<feature type="domain" description="Integrase catalytic" evidence="20">
    <location>
        <begin position="595"/>
        <end position="754"/>
    </location>
</feature>
<evidence type="ECO:0000259" key="20">
    <source>
        <dbReference type="PROSITE" id="PS50994"/>
    </source>
</evidence>
<evidence type="ECO:0000256" key="6">
    <source>
        <dbReference type="ARBA" id="ARBA00022722"/>
    </source>
</evidence>
<evidence type="ECO:0000256" key="16">
    <source>
        <dbReference type="ARBA" id="ARBA00023172"/>
    </source>
</evidence>
<evidence type="ECO:0000256" key="9">
    <source>
        <dbReference type="ARBA" id="ARBA00022759"/>
    </source>
</evidence>
<evidence type="ECO:0000256" key="4">
    <source>
        <dbReference type="ARBA" id="ARBA00022679"/>
    </source>
</evidence>